<proteinExistence type="predicted"/>
<dbReference type="Proteomes" id="UP000217895">
    <property type="component" value="Chromosome"/>
</dbReference>
<dbReference type="Pfam" id="PF00534">
    <property type="entry name" value="Glycos_transf_1"/>
    <property type="match status" value="1"/>
</dbReference>
<evidence type="ECO:0000313" key="4">
    <source>
        <dbReference type="Proteomes" id="UP000217895"/>
    </source>
</evidence>
<name>A0A1Z4JIJ7_LEPBY</name>
<sequence length="360" mass="39827">MRILHILNHAQNIGNGIVNAAIDLACAQAQAGFEVAIASAGGEYECLMKQFQIQHFPLKVSRSPIEVLNATKKFRKITQEFSPNIVHAHMMTGVILGKALRGNADYALVSTVHNEWQFHAVLMGVADRVIAVSQAVARSMQHRGIPVRKLHVVPNGTIGSLRQTPLDRVKPLLLERPAITTIAGLYHRKGIEDLLEAFVQIADEHPTAHLYLVGNGPQRAAFERRARKSPHRKRIHFEGFQAEPQRYLLATDVFVLASRREPFGLVLSEAREAGCAIVASNVDGIPEVLDGGSAGKLIPPKDITVLSKTLSGLLTRRDELEDWKQRAQTNLDWLRVERVHQETLGVYQSAIAELTRTVCA</sequence>
<dbReference type="InterPro" id="IPR028098">
    <property type="entry name" value="Glyco_trans_4-like_N"/>
</dbReference>
<gene>
    <name evidence="3" type="ORF">NIES2135_33420</name>
</gene>
<reference evidence="3 4" key="1">
    <citation type="submission" date="2017-06" db="EMBL/GenBank/DDBJ databases">
        <title>Genome sequencing of cyanobaciteial culture collection at National Institute for Environmental Studies (NIES).</title>
        <authorList>
            <person name="Hirose Y."/>
            <person name="Shimura Y."/>
            <person name="Fujisawa T."/>
            <person name="Nakamura Y."/>
            <person name="Kawachi M."/>
        </authorList>
    </citation>
    <scope>NUCLEOTIDE SEQUENCE [LARGE SCALE GENOMIC DNA]</scope>
    <source>
        <strain evidence="3 4">NIES-2135</strain>
    </source>
</reference>
<evidence type="ECO:0000313" key="3">
    <source>
        <dbReference type="EMBL" id="BAY56508.1"/>
    </source>
</evidence>
<organism evidence="3 4">
    <name type="scientific">Leptolyngbya boryana NIES-2135</name>
    <dbReference type="NCBI Taxonomy" id="1973484"/>
    <lineage>
        <taxon>Bacteria</taxon>
        <taxon>Bacillati</taxon>
        <taxon>Cyanobacteriota</taxon>
        <taxon>Cyanophyceae</taxon>
        <taxon>Leptolyngbyales</taxon>
        <taxon>Leptolyngbyaceae</taxon>
        <taxon>Leptolyngbya group</taxon>
        <taxon>Leptolyngbya</taxon>
    </lineage>
</organism>
<feature type="domain" description="Glycosyltransferase subfamily 4-like N-terminal" evidence="2">
    <location>
        <begin position="15"/>
        <end position="156"/>
    </location>
</feature>
<evidence type="ECO:0000259" key="1">
    <source>
        <dbReference type="Pfam" id="PF00534"/>
    </source>
</evidence>
<dbReference type="PANTHER" id="PTHR12526">
    <property type="entry name" value="GLYCOSYLTRANSFERASE"/>
    <property type="match status" value="1"/>
</dbReference>
<accession>A0A1Z4JIJ7</accession>
<dbReference type="Gene3D" id="3.40.50.2000">
    <property type="entry name" value="Glycogen Phosphorylase B"/>
    <property type="match status" value="2"/>
</dbReference>
<protein>
    <submittedName>
        <fullName evidence="3">Group 1 glycosyl transferase</fullName>
    </submittedName>
</protein>
<dbReference type="CDD" id="cd03801">
    <property type="entry name" value="GT4_PimA-like"/>
    <property type="match status" value="1"/>
</dbReference>
<feature type="domain" description="Glycosyl transferase family 1" evidence="1">
    <location>
        <begin position="174"/>
        <end position="328"/>
    </location>
</feature>
<dbReference type="PANTHER" id="PTHR12526:SF630">
    <property type="entry name" value="GLYCOSYLTRANSFERASE"/>
    <property type="match status" value="1"/>
</dbReference>
<dbReference type="AlphaFoldDB" id="A0A1Z4JIJ7"/>
<evidence type="ECO:0000259" key="2">
    <source>
        <dbReference type="Pfam" id="PF13439"/>
    </source>
</evidence>
<keyword evidence="4" id="KW-1185">Reference proteome</keyword>
<dbReference type="InterPro" id="IPR001296">
    <property type="entry name" value="Glyco_trans_1"/>
</dbReference>
<dbReference type="SUPFAM" id="SSF53756">
    <property type="entry name" value="UDP-Glycosyltransferase/glycogen phosphorylase"/>
    <property type="match status" value="1"/>
</dbReference>
<dbReference type="EMBL" id="AP018203">
    <property type="protein sequence ID" value="BAY56508.1"/>
    <property type="molecule type" value="Genomic_DNA"/>
</dbReference>
<dbReference type="Pfam" id="PF13439">
    <property type="entry name" value="Glyco_transf_4"/>
    <property type="match status" value="1"/>
</dbReference>
<keyword evidence="3" id="KW-0808">Transferase</keyword>
<dbReference type="GO" id="GO:0016757">
    <property type="term" value="F:glycosyltransferase activity"/>
    <property type="evidence" value="ECO:0007669"/>
    <property type="project" value="InterPro"/>
</dbReference>